<feature type="chain" id="PRO_5042081876" evidence="8">
    <location>
        <begin position="18"/>
        <end position="222"/>
    </location>
</feature>
<dbReference type="GO" id="GO:0020037">
    <property type="term" value="F:heme binding"/>
    <property type="evidence" value="ECO:0007669"/>
    <property type="project" value="InterPro"/>
</dbReference>
<dbReference type="PANTHER" id="PTHR47217">
    <property type="entry name" value="GLOBIN-LIKE PROTEIN"/>
    <property type="match status" value="1"/>
</dbReference>
<keyword evidence="4" id="KW-0479">Metal-binding</keyword>
<evidence type="ECO:0000256" key="5">
    <source>
        <dbReference type="ARBA" id="ARBA00023004"/>
    </source>
</evidence>
<feature type="compositionally biased region" description="Polar residues" evidence="7">
    <location>
        <begin position="52"/>
        <end position="65"/>
    </location>
</feature>
<dbReference type="SUPFAM" id="SSF46458">
    <property type="entry name" value="Globin-like"/>
    <property type="match status" value="1"/>
</dbReference>
<dbReference type="Gene3D" id="1.10.490.10">
    <property type="entry name" value="Globins"/>
    <property type="match status" value="1"/>
</dbReference>
<evidence type="ECO:0000256" key="1">
    <source>
        <dbReference type="ARBA" id="ARBA00022448"/>
    </source>
</evidence>
<dbReference type="Proteomes" id="UP000820818">
    <property type="component" value="Linkage Group LG2"/>
</dbReference>
<evidence type="ECO:0000313" key="10">
    <source>
        <dbReference type="EMBL" id="KAI9563160.1"/>
    </source>
</evidence>
<dbReference type="InterPro" id="IPR012292">
    <property type="entry name" value="Globin/Proto"/>
</dbReference>
<gene>
    <name evidence="10" type="ORF">GHT06_010618</name>
</gene>
<keyword evidence="11" id="KW-1185">Reference proteome</keyword>
<protein>
    <submittedName>
        <fullName evidence="10">Hemoglobin</fullName>
    </submittedName>
</protein>
<dbReference type="InterPro" id="IPR009050">
    <property type="entry name" value="Globin-like_sf"/>
</dbReference>
<organism evidence="10 11">
    <name type="scientific">Daphnia sinensis</name>
    <dbReference type="NCBI Taxonomy" id="1820382"/>
    <lineage>
        <taxon>Eukaryota</taxon>
        <taxon>Metazoa</taxon>
        <taxon>Ecdysozoa</taxon>
        <taxon>Arthropoda</taxon>
        <taxon>Crustacea</taxon>
        <taxon>Branchiopoda</taxon>
        <taxon>Diplostraca</taxon>
        <taxon>Cladocera</taxon>
        <taxon>Anomopoda</taxon>
        <taxon>Daphniidae</taxon>
        <taxon>Daphnia</taxon>
        <taxon>Daphnia similis group</taxon>
    </lineage>
</organism>
<keyword evidence="8" id="KW-0732">Signal</keyword>
<dbReference type="Pfam" id="PF00042">
    <property type="entry name" value="Globin"/>
    <property type="match status" value="1"/>
</dbReference>
<dbReference type="PROSITE" id="PS01033">
    <property type="entry name" value="GLOBIN"/>
    <property type="match status" value="1"/>
</dbReference>
<name>A0AAD5Q1C6_9CRUS</name>
<feature type="signal peptide" evidence="8">
    <location>
        <begin position="1"/>
        <end position="17"/>
    </location>
</feature>
<keyword evidence="1 6" id="KW-0813">Transport</keyword>
<dbReference type="InterPro" id="IPR044399">
    <property type="entry name" value="Mb-like_M"/>
</dbReference>
<evidence type="ECO:0000256" key="8">
    <source>
        <dbReference type="SAM" id="SignalP"/>
    </source>
</evidence>
<evidence type="ECO:0000313" key="11">
    <source>
        <dbReference type="Proteomes" id="UP000820818"/>
    </source>
</evidence>
<dbReference type="AlphaFoldDB" id="A0AAD5Q1C6"/>
<accession>A0AAD5Q1C6</accession>
<comment type="caution">
    <text evidence="10">The sequence shown here is derived from an EMBL/GenBank/DDBJ whole genome shotgun (WGS) entry which is preliminary data.</text>
</comment>
<evidence type="ECO:0000256" key="2">
    <source>
        <dbReference type="ARBA" id="ARBA00022617"/>
    </source>
</evidence>
<keyword evidence="5" id="KW-0408">Iron</keyword>
<keyword evidence="2 6" id="KW-0349">Heme</keyword>
<reference evidence="10 11" key="1">
    <citation type="submission" date="2022-05" db="EMBL/GenBank/DDBJ databases">
        <title>A multi-omics perspective on studying reproductive biology in Daphnia sinensis.</title>
        <authorList>
            <person name="Jia J."/>
        </authorList>
    </citation>
    <scope>NUCLEOTIDE SEQUENCE [LARGE SCALE GENOMIC DNA]</scope>
    <source>
        <strain evidence="10 11">WSL</strain>
    </source>
</reference>
<dbReference type="EMBL" id="WJBH02000002">
    <property type="protein sequence ID" value="KAI9563160.1"/>
    <property type="molecule type" value="Genomic_DNA"/>
</dbReference>
<dbReference type="CDD" id="cd01040">
    <property type="entry name" value="Mb-like"/>
    <property type="match status" value="1"/>
</dbReference>
<feature type="domain" description="Globin" evidence="9">
    <location>
        <begin position="79"/>
        <end position="222"/>
    </location>
</feature>
<dbReference type="GO" id="GO:0019825">
    <property type="term" value="F:oxygen binding"/>
    <property type="evidence" value="ECO:0007669"/>
    <property type="project" value="InterPro"/>
</dbReference>
<evidence type="ECO:0000256" key="3">
    <source>
        <dbReference type="ARBA" id="ARBA00022621"/>
    </source>
</evidence>
<dbReference type="PANTHER" id="PTHR47217:SF1">
    <property type="entry name" value="GLOBIN-LIKE PROTEIN"/>
    <property type="match status" value="1"/>
</dbReference>
<evidence type="ECO:0000256" key="4">
    <source>
        <dbReference type="ARBA" id="ARBA00022723"/>
    </source>
</evidence>
<evidence type="ECO:0000259" key="9">
    <source>
        <dbReference type="PROSITE" id="PS01033"/>
    </source>
</evidence>
<proteinExistence type="inferred from homology"/>
<dbReference type="GO" id="GO:0005344">
    <property type="term" value="F:oxygen carrier activity"/>
    <property type="evidence" value="ECO:0007669"/>
    <property type="project" value="UniProtKB-KW"/>
</dbReference>
<dbReference type="GO" id="GO:0046872">
    <property type="term" value="F:metal ion binding"/>
    <property type="evidence" value="ECO:0007669"/>
    <property type="project" value="UniProtKB-KW"/>
</dbReference>
<evidence type="ECO:0000256" key="6">
    <source>
        <dbReference type="RuleBase" id="RU000356"/>
    </source>
</evidence>
<dbReference type="InterPro" id="IPR000971">
    <property type="entry name" value="Globin"/>
</dbReference>
<comment type="similarity">
    <text evidence="6">Belongs to the globin family.</text>
</comment>
<sequence>MSLKLAIFFSVVAFINACSEATSTEIPTSDVEKGSCNLRSSQDESIAQNTLESVEQERQPCSTDTTPPPRVPENVPDKGLVLDQIHDVQRTWQNLRNDRYSIVSSILVRLFSENDGAQKFFSKFAKVPIESLKSDKEYNKQVALVADRLDNIITAMDDKVQLLDNIDYMKRSHIERGIPRGPWKDFSRILFDVLGSAGMSSTELNSWKNVLTIFINGIAPVN</sequence>
<evidence type="ECO:0000256" key="7">
    <source>
        <dbReference type="SAM" id="MobiDB-lite"/>
    </source>
</evidence>
<keyword evidence="3 6" id="KW-0561">Oxygen transport</keyword>
<feature type="region of interest" description="Disordered" evidence="7">
    <location>
        <begin position="52"/>
        <end position="76"/>
    </location>
</feature>